<accession>A0A9D1V7P4</accession>
<feature type="signal peptide" evidence="1">
    <location>
        <begin position="1"/>
        <end position="24"/>
    </location>
</feature>
<feature type="chain" id="PRO_5039532992" evidence="1">
    <location>
        <begin position="25"/>
        <end position="359"/>
    </location>
</feature>
<dbReference type="EMBL" id="DXFX01000054">
    <property type="protein sequence ID" value="HIX07650.1"/>
    <property type="molecule type" value="Genomic_DNA"/>
</dbReference>
<dbReference type="Proteomes" id="UP000824204">
    <property type="component" value="Unassembled WGS sequence"/>
</dbReference>
<dbReference type="AlphaFoldDB" id="A0A9D1V7P4"/>
<gene>
    <name evidence="2" type="ORF">H9741_04200</name>
</gene>
<keyword evidence="1" id="KW-0732">Signal</keyword>
<reference evidence="2" key="2">
    <citation type="submission" date="2021-04" db="EMBL/GenBank/DDBJ databases">
        <authorList>
            <person name="Gilroy R."/>
        </authorList>
    </citation>
    <scope>NUCLEOTIDE SEQUENCE</scope>
    <source>
        <strain evidence="2">811</strain>
    </source>
</reference>
<comment type="caution">
    <text evidence="2">The sequence shown here is derived from an EMBL/GenBank/DDBJ whole genome shotgun (WGS) entry which is preliminary data.</text>
</comment>
<dbReference type="PROSITE" id="PS51257">
    <property type="entry name" value="PROKAR_LIPOPROTEIN"/>
    <property type="match status" value="1"/>
</dbReference>
<evidence type="ECO:0000313" key="2">
    <source>
        <dbReference type="EMBL" id="HIX07650.1"/>
    </source>
</evidence>
<organism evidence="2 3">
    <name type="scientific">Candidatus Borkfalkia faecipullorum</name>
    <dbReference type="NCBI Taxonomy" id="2838510"/>
    <lineage>
        <taxon>Bacteria</taxon>
        <taxon>Bacillati</taxon>
        <taxon>Bacillota</taxon>
        <taxon>Clostridia</taxon>
        <taxon>Christensenellales</taxon>
        <taxon>Christensenellaceae</taxon>
        <taxon>Candidatus Borkfalkia</taxon>
    </lineage>
</organism>
<name>A0A9D1V7P4_9FIRM</name>
<evidence type="ECO:0000256" key="1">
    <source>
        <dbReference type="SAM" id="SignalP"/>
    </source>
</evidence>
<evidence type="ECO:0000313" key="3">
    <source>
        <dbReference type="Proteomes" id="UP000824204"/>
    </source>
</evidence>
<reference evidence="2" key="1">
    <citation type="journal article" date="2021" name="PeerJ">
        <title>Extensive microbial diversity within the chicken gut microbiome revealed by metagenomics and culture.</title>
        <authorList>
            <person name="Gilroy R."/>
            <person name="Ravi A."/>
            <person name="Getino M."/>
            <person name="Pursley I."/>
            <person name="Horton D.L."/>
            <person name="Alikhan N.F."/>
            <person name="Baker D."/>
            <person name="Gharbi K."/>
            <person name="Hall N."/>
            <person name="Watson M."/>
            <person name="Adriaenssens E.M."/>
            <person name="Foster-Nyarko E."/>
            <person name="Jarju S."/>
            <person name="Secka A."/>
            <person name="Antonio M."/>
            <person name="Oren A."/>
            <person name="Chaudhuri R.R."/>
            <person name="La Ragione R."/>
            <person name="Hildebrand F."/>
            <person name="Pallen M.J."/>
        </authorList>
    </citation>
    <scope>NUCLEOTIDE SEQUENCE</scope>
    <source>
        <strain evidence="2">811</strain>
    </source>
</reference>
<proteinExistence type="predicted"/>
<sequence>MKKFLVLAMASMMTLSVGLLSACADPAGPGGVKPDGTISGNYKEPTRDELSAALSHIETDQVVGDTQSADWALHLGASLEAGFSFTVGEGESALTGSGKADLEAALSLEKNEDNTSADLAGLSATINEAKVTLPGDDGKPVAYSAEGGAYVDTAGTAYADLTLKGGEDELTVKGKDSLSDLLQLVGGLVPSAPMAGYSLLSEQAQDGTGEISGEASAQLFSADELLEVLAQYSVKLEMDDSEGLKFRLTASAETVATIMEEQGVEADLAFTQCNIVLYVALDESYVLQAVSLVADVEGSVAANAALMMPAVSFEANLKLSFGVEEKSSVKVPADLDSYTESIIGQLMGNQPAPGEGETL</sequence>
<protein>
    <submittedName>
        <fullName evidence="2">Uncharacterized protein</fullName>
    </submittedName>
</protein>